<accession>A0A3E1RAS4</accession>
<protein>
    <recommendedName>
        <fullName evidence="13">Sensory/regulatory protein RpfC</fullName>
        <ecNumber evidence="2">2.7.13.3</ecNumber>
    </recommendedName>
    <alternativeName>
        <fullName evidence="14">Virulence sensor protein BvgS</fullName>
    </alternativeName>
</protein>
<dbReference type="Pfam" id="PF13426">
    <property type="entry name" value="PAS_9"/>
    <property type="match status" value="1"/>
</dbReference>
<dbReference type="SUPFAM" id="SSF55785">
    <property type="entry name" value="PYP-like sensor domain (PAS domain)"/>
    <property type="match status" value="3"/>
</dbReference>
<evidence type="ECO:0000256" key="3">
    <source>
        <dbReference type="ARBA" id="ARBA00022553"/>
    </source>
</evidence>
<dbReference type="InterPro" id="IPR013767">
    <property type="entry name" value="PAS_fold"/>
</dbReference>
<dbReference type="Pfam" id="PF02518">
    <property type="entry name" value="HATPase_c"/>
    <property type="match status" value="1"/>
</dbReference>
<dbReference type="CDD" id="cd00130">
    <property type="entry name" value="PAS"/>
    <property type="match status" value="3"/>
</dbReference>
<evidence type="ECO:0000256" key="1">
    <source>
        <dbReference type="ARBA" id="ARBA00000085"/>
    </source>
</evidence>
<dbReference type="Gene3D" id="3.30.565.10">
    <property type="entry name" value="Histidine kinase-like ATPase, C-terminal domain"/>
    <property type="match status" value="1"/>
</dbReference>
<dbReference type="SUPFAM" id="SSF52172">
    <property type="entry name" value="CheY-like"/>
    <property type="match status" value="1"/>
</dbReference>
<evidence type="ECO:0000256" key="14">
    <source>
        <dbReference type="ARBA" id="ARBA00070152"/>
    </source>
</evidence>
<dbReference type="GO" id="GO:0006355">
    <property type="term" value="P:regulation of DNA-templated transcription"/>
    <property type="evidence" value="ECO:0007669"/>
    <property type="project" value="InterPro"/>
</dbReference>
<comment type="subunit">
    <text evidence="12">At low DSF concentrations, interacts with RpfF.</text>
</comment>
<keyword evidence="16" id="KW-0175">Coiled coil</keyword>
<dbReference type="SMART" id="SM00448">
    <property type="entry name" value="REC"/>
    <property type="match status" value="1"/>
</dbReference>
<dbReference type="InterPro" id="IPR000014">
    <property type="entry name" value="PAS"/>
</dbReference>
<dbReference type="GO" id="GO:0005524">
    <property type="term" value="F:ATP binding"/>
    <property type="evidence" value="ECO:0007669"/>
    <property type="project" value="UniProtKB-KW"/>
</dbReference>
<dbReference type="Pfam" id="PF00512">
    <property type="entry name" value="HisKA"/>
    <property type="match status" value="1"/>
</dbReference>
<comment type="caution">
    <text evidence="22">The sequence shown here is derived from an EMBL/GenBank/DDBJ whole genome shotgun (WGS) entry which is preliminary data.</text>
</comment>
<keyword evidence="10" id="KW-0843">Virulence</keyword>
<dbReference type="FunFam" id="1.10.287.130:FF:000002">
    <property type="entry name" value="Two-component osmosensing histidine kinase"/>
    <property type="match status" value="1"/>
</dbReference>
<dbReference type="GO" id="GO:0000155">
    <property type="term" value="F:phosphorelay sensor kinase activity"/>
    <property type="evidence" value="ECO:0007669"/>
    <property type="project" value="InterPro"/>
</dbReference>
<keyword evidence="5" id="KW-0732">Signal</keyword>
<dbReference type="PANTHER" id="PTHR45339">
    <property type="entry name" value="HYBRID SIGNAL TRANSDUCTION HISTIDINE KINASE J"/>
    <property type="match status" value="1"/>
</dbReference>
<dbReference type="Pfam" id="PF00989">
    <property type="entry name" value="PAS"/>
    <property type="match status" value="1"/>
</dbReference>
<comment type="catalytic activity">
    <reaction evidence="1">
        <text>ATP + protein L-histidine = ADP + protein N-phospho-L-histidine.</text>
        <dbReference type="EC" id="2.7.13.3"/>
    </reaction>
</comment>
<evidence type="ECO:0000256" key="4">
    <source>
        <dbReference type="ARBA" id="ARBA00022679"/>
    </source>
</evidence>
<dbReference type="Pfam" id="PF08447">
    <property type="entry name" value="PAS_3"/>
    <property type="match status" value="1"/>
</dbReference>
<dbReference type="InterPro" id="IPR000700">
    <property type="entry name" value="PAS-assoc_C"/>
</dbReference>
<dbReference type="InterPro" id="IPR001610">
    <property type="entry name" value="PAC"/>
</dbReference>
<dbReference type="EMBL" id="QFZK01000007">
    <property type="protein sequence ID" value="RFO96464.1"/>
    <property type="molecule type" value="Genomic_DNA"/>
</dbReference>
<dbReference type="EC" id="2.7.13.3" evidence="2"/>
<feature type="domain" description="PAC" evidence="21">
    <location>
        <begin position="602"/>
        <end position="655"/>
    </location>
</feature>
<dbReference type="RefSeq" id="WP_117177677.1">
    <property type="nucleotide sequence ID" value="NZ_QFZK01000007.1"/>
</dbReference>
<feature type="domain" description="PAC" evidence="21">
    <location>
        <begin position="477"/>
        <end position="529"/>
    </location>
</feature>
<dbReference type="SMART" id="SM00086">
    <property type="entry name" value="PAC"/>
    <property type="match status" value="3"/>
</dbReference>
<feature type="modified residue" description="4-aspartylphosphate" evidence="15">
    <location>
        <position position="965"/>
    </location>
</feature>
<dbReference type="PANTHER" id="PTHR45339:SF1">
    <property type="entry name" value="HYBRID SIGNAL TRANSDUCTION HISTIDINE KINASE J"/>
    <property type="match status" value="1"/>
</dbReference>
<feature type="coiled-coil region" evidence="16">
    <location>
        <begin position="646"/>
        <end position="673"/>
    </location>
</feature>
<evidence type="ECO:0000259" key="20">
    <source>
        <dbReference type="PROSITE" id="PS50112"/>
    </source>
</evidence>
<evidence type="ECO:0000259" key="18">
    <source>
        <dbReference type="PROSITE" id="PS50109"/>
    </source>
</evidence>
<dbReference type="FunFam" id="3.30.565.10:FF:000010">
    <property type="entry name" value="Sensor histidine kinase RcsC"/>
    <property type="match status" value="1"/>
</dbReference>
<comment type="function">
    <text evidence="11">Member of the two-component regulatory system BvgS/BvgA. Phosphorylates BvgA via a four-step phosphorelay in response to environmental signals.</text>
</comment>
<dbReference type="InterPro" id="IPR036890">
    <property type="entry name" value="HATPase_C_sf"/>
</dbReference>
<dbReference type="NCBIfam" id="TIGR00229">
    <property type="entry name" value="sensory_box"/>
    <property type="match status" value="2"/>
</dbReference>
<dbReference type="InterPro" id="IPR003661">
    <property type="entry name" value="HisK_dim/P_dom"/>
</dbReference>
<evidence type="ECO:0000256" key="16">
    <source>
        <dbReference type="SAM" id="Coils"/>
    </source>
</evidence>
<feature type="transmembrane region" description="Helical" evidence="17">
    <location>
        <begin position="12"/>
        <end position="36"/>
    </location>
</feature>
<evidence type="ECO:0000256" key="13">
    <source>
        <dbReference type="ARBA" id="ARBA00068150"/>
    </source>
</evidence>
<evidence type="ECO:0000313" key="22">
    <source>
        <dbReference type="EMBL" id="RFO96464.1"/>
    </source>
</evidence>
<dbReference type="PROSITE" id="PS50113">
    <property type="entry name" value="PAC"/>
    <property type="match status" value="2"/>
</dbReference>
<dbReference type="InterPro" id="IPR036097">
    <property type="entry name" value="HisK_dim/P_sf"/>
</dbReference>
<feature type="domain" description="PAS" evidence="20">
    <location>
        <begin position="233"/>
        <end position="306"/>
    </location>
</feature>
<dbReference type="SUPFAM" id="SSF47384">
    <property type="entry name" value="Homodimeric domain of signal transducing histidine kinase"/>
    <property type="match status" value="1"/>
</dbReference>
<dbReference type="SMART" id="SM00091">
    <property type="entry name" value="PAS"/>
    <property type="match status" value="3"/>
</dbReference>
<evidence type="ECO:0000259" key="21">
    <source>
        <dbReference type="PROSITE" id="PS50113"/>
    </source>
</evidence>
<dbReference type="InterPro" id="IPR013655">
    <property type="entry name" value="PAS_fold_3"/>
</dbReference>
<keyword evidence="6" id="KW-0547">Nucleotide-binding</keyword>
<keyword evidence="17" id="KW-0812">Transmembrane</keyword>
<dbReference type="PROSITE" id="PS50112">
    <property type="entry name" value="PAS"/>
    <property type="match status" value="3"/>
</dbReference>
<keyword evidence="8" id="KW-0067">ATP-binding</keyword>
<dbReference type="Pfam" id="PF00072">
    <property type="entry name" value="Response_reg"/>
    <property type="match status" value="1"/>
</dbReference>
<dbReference type="CDD" id="cd00082">
    <property type="entry name" value="HisKA"/>
    <property type="match status" value="1"/>
</dbReference>
<dbReference type="CDD" id="cd17546">
    <property type="entry name" value="REC_hyHK_CKI1_RcsC-like"/>
    <property type="match status" value="1"/>
</dbReference>
<dbReference type="SMART" id="SM00387">
    <property type="entry name" value="HATPase_c"/>
    <property type="match status" value="1"/>
</dbReference>
<evidence type="ECO:0000256" key="7">
    <source>
        <dbReference type="ARBA" id="ARBA00022777"/>
    </source>
</evidence>
<dbReference type="Gene3D" id="3.40.50.2300">
    <property type="match status" value="1"/>
</dbReference>
<dbReference type="Proteomes" id="UP000260665">
    <property type="component" value="Unassembled WGS sequence"/>
</dbReference>
<organism evidence="22 23">
    <name type="scientific">Rhodoferax lacus</name>
    <dbReference type="NCBI Taxonomy" id="2184758"/>
    <lineage>
        <taxon>Bacteria</taxon>
        <taxon>Pseudomonadati</taxon>
        <taxon>Pseudomonadota</taxon>
        <taxon>Betaproteobacteria</taxon>
        <taxon>Burkholderiales</taxon>
        <taxon>Comamonadaceae</taxon>
        <taxon>Rhodoferax</taxon>
    </lineage>
</organism>
<keyword evidence="23" id="KW-1185">Reference proteome</keyword>
<feature type="domain" description="Histidine kinase" evidence="18">
    <location>
        <begin position="673"/>
        <end position="893"/>
    </location>
</feature>
<evidence type="ECO:0000256" key="10">
    <source>
        <dbReference type="ARBA" id="ARBA00023026"/>
    </source>
</evidence>
<dbReference type="InterPro" id="IPR001789">
    <property type="entry name" value="Sig_transdc_resp-reg_receiver"/>
</dbReference>
<feature type="domain" description="PAS" evidence="20">
    <location>
        <begin position="530"/>
        <end position="584"/>
    </location>
</feature>
<keyword evidence="17" id="KW-1133">Transmembrane helix</keyword>
<dbReference type="InterPro" id="IPR005467">
    <property type="entry name" value="His_kinase_dom"/>
</dbReference>
<gene>
    <name evidence="22" type="ORF">DIC66_12510</name>
</gene>
<reference evidence="22 23" key="1">
    <citation type="submission" date="2018-05" db="EMBL/GenBank/DDBJ databases">
        <title>Rhodoferax soyangensis sp.nov., isolated from an oligotrophic freshwater lake.</title>
        <authorList>
            <person name="Park M."/>
        </authorList>
    </citation>
    <scope>NUCLEOTIDE SEQUENCE [LARGE SCALE GENOMIC DNA]</scope>
    <source>
        <strain evidence="22 23">IMCC26218</strain>
    </source>
</reference>
<feature type="domain" description="Response regulatory" evidence="19">
    <location>
        <begin position="916"/>
        <end position="1033"/>
    </location>
</feature>
<dbReference type="AlphaFoldDB" id="A0A3E1RAS4"/>
<keyword evidence="3 15" id="KW-0597">Phosphoprotein</keyword>
<dbReference type="InterPro" id="IPR003594">
    <property type="entry name" value="HATPase_dom"/>
</dbReference>
<evidence type="ECO:0000313" key="23">
    <source>
        <dbReference type="Proteomes" id="UP000260665"/>
    </source>
</evidence>
<dbReference type="InterPro" id="IPR035965">
    <property type="entry name" value="PAS-like_dom_sf"/>
</dbReference>
<evidence type="ECO:0000256" key="17">
    <source>
        <dbReference type="SAM" id="Phobius"/>
    </source>
</evidence>
<evidence type="ECO:0000256" key="6">
    <source>
        <dbReference type="ARBA" id="ARBA00022741"/>
    </source>
</evidence>
<keyword evidence="9" id="KW-0902">Two-component regulatory system</keyword>
<feature type="transmembrane region" description="Helical" evidence="17">
    <location>
        <begin position="157"/>
        <end position="176"/>
    </location>
</feature>
<feature type="domain" description="PAS" evidence="20">
    <location>
        <begin position="419"/>
        <end position="460"/>
    </location>
</feature>
<dbReference type="SMART" id="SM00388">
    <property type="entry name" value="HisKA"/>
    <property type="match status" value="1"/>
</dbReference>
<dbReference type="InterPro" id="IPR004358">
    <property type="entry name" value="Sig_transdc_His_kin-like_C"/>
</dbReference>
<dbReference type="PROSITE" id="PS50109">
    <property type="entry name" value="HIS_KIN"/>
    <property type="match status" value="1"/>
</dbReference>
<keyword evidence="7" id="KW-0418">Kinase</keyword>
<evidence type="ECO:0000256" key="5">
    <source>
        <dbReference type="ARBA" id="ARBA00022729"/>
    </source>
</evidence>
<dbReference type="CDD" id="cd16922">
    <property type="entry name" value="HATPase_EvgS-ArcB-TorS-like"/>
    <property type="match status" value="1"/>
</dbReference>
<evidence type="ECO:0000256" key="8">
    <source>
        <dbReference type="ARBA" id="ARBA00022840"/>
    </source>
</evidence>
<dbReference type="Gene3D" id="3.30.450.20">
    <property type="entry name" value="PAS domain"/>
    <property type="match status" value="3"/>
</dbReference>
<proteinExistence type="predicted"/>
<keyword evidence="17" id="KW-0472">Membrane</keyword>
<name>A0A3E1RAS4_9BURK</name>
<evidence type="ECO:0000259" key="19">
    <source>
        <dbReference type="PROSITE" id="PS50110"/>
    </source>
</evidence>
<evidence type="ECO:0000256" key="2">
    <source>
        <dbReference type="ARBA" id="ARBA00012438"/>
    </source>
</evidence>
<sequence>MTPLQRLLPQSLVGRVFSLYVVTLLLFVGAGLSLFYRYQFTQQIEEQLLAGEMMVNVASQTVGDSAVIGDYDTISKTLERSIAQSNFARAQFIDTNGGVLTATNAPPFNGTPPHWLLKLVEARLFDINQNIQVGGKDYGVLRLSFAAENIAAELWRVATYALLLAFGALGAGVLLIRRPLRHWLGNFDRVRLREADILSGTIDINALLDADAPVEIRHTFDIINRAAGRLSVQREEAAVTLSTITDGVLRTDAAYRLVYSNPAAEQLLGLSAQAMLGQDAHALLPRVFSEDTKTLDWKVRRLEMTDAAGHPVVLDTTLATIYSAGNVVSGHVLTLRDVSRQHALDLQLRSELQARQRVLESLRRVLSTLELQPESAALPLDGDDLDALVNRVVSLMQEREVGRRALNNQKFALDQHAIVSMTDLQGNITYANGKFSEISGYSQEELLNRNHRIVQSGQHPPAFFDALWSTIAAGRVWHGEICNRSKSGVLYWVDATIVPLLGGEGLPEQYIAIRTDITVRKTMEATLAEQLRFVEVLLEAMPTAIYLKDRQGRYLRFNKAFEKLFGIERANWIGKTVFDLVPNEAAMMDAKDQYLFARRDIQSYEAVFRNHLTGEVREGLYWKAPLTDAQGEVTGLVGTILDITDKNRIEQELREAKRNAEAASQAKSDFLANMSHEIRTPMNGVIGMTDLALDLEQNPTQREYLRIVKSSAQSLMVILNDVLDFSKIEAGKLTIESVRFPLQETIEETLKTLRSRAGQKGLVLNSSLQPDLPYAVLGDPVRMGQVLTNLCDNAIKFTAQGGITVTVRSEPAAAGCVLHFEVRDTGIGIAADKQHGVFEAFSQADTSTTRRFGGTGLGLTICARLVELMGGRIWVDSVEGQGSTFHFTVQVQTPLAPASAPAPLMVAAVAQAKALQVLLVEDHPINQMLATTLLKKWGHTVLLAKNGQEAVDLFATQVWDIVLMDMQMPVMGGLEATRQIRAAESPWQHTPIVAMTANAMEADRQACLEAGMDDHLAKPFTASGLQAVLQRFTATVA</sequence>
<dbReference type="SUPFAM" id="SSF55874">
    <property type="entry name" value="ATPase domain of HSP90 chaperone/DNA topoisomerase II/histidine kinase"/>
    <property type="match status" value="1"/>
</dbReference>
<keyword evidence="4" id="KW-0808">Transferase</keyword>
<dbReference type="InterPro" id="IPR011006">
    <property type="entry name" value="CheY-like_superfamily"/>
</dbReference>
<dbReference type="Gene3D" id="1.10.287.130">
    <property type="match status" value="1"/>
</dbReference>
<evidence type="ECO:0000256" key="9">
    <source>
        <dbReference type="ARBA" id="ARBA00023012"/>
    </source>
</evidence>
<dbReference type="PRINTS" id="PR00344">
    <property type="entry name" value="BCTRLSENSOR"/>
</dbReference>
<evidence type="ECO:0000256" key="12">
    <source>
        <dbReference type="ARBA" id="ARBA00064003"/>
    </source>
</evidence>
<dbReference type="PROSITE" id="PS50110">
    <property type="entry name" value="RESPONSE_REGULATORY"/>
    <property type="match status" value="1"/>
</dbReference>
<evidence type="ECO:0000256" key="15">
    <source>
        <dbReference type="PROSITE-ProRule" id="PRU00169"/>
    </source>
</evidence>
<evidence type="ECO:0000256" key="11">
    <source>
        <dbReference type="ARBA" id="ARBA00058004"/>
    </source>
</evidence>